<evidence type="ECO:0000313" key="4">
    <source>
        <dbReference type="Proteomes" id="UP001497516"/>
    </source>
</evidence>
<feature type="region of interest" description="Disordered" evidence="1">
    <location>
        <begin position="261"/>
        <end position="336"/>
    </location>
</feature>
<dbReference type="PANTHER" id="PTHR33240:SF15">
    <property type="entry name" value="GAG-PRO-LIKE PROTEIN"/>
    <property type="match status" value="1"/>
</dbReference>
<dbReference type="Pfam" id="PF03732">
    <property type="entry name" value="Retrotrans_gag"/>
    <property type="match status" value="1"/>
</dbReference>
<name>A0AAV2EVM5_9ROSI</name>
<feature type="region of interest" description="Disordered" evidence="1">
    <location>
        <begin position="687"/>
        <end position="709"/>
    </location>
</feature>
<dbReference type="AlphaFoldDB" id="A0AAV2EVM5"/>
<proteinExistence type="predicted"/>
<dbReference type="Gene3D" id="2.40.70.10">
    <property type="entry name" value="Acid Proteases"/>
    <property type="match status" value="1"/>
</dbReference>
<reference evidence="3 4" key="1">
    <citation type="submission" date="2024-04" db="EMBL/GenBank/DDBJ databases">
        <authorList>
            <person name="Fracassetti M."/>
        </authorList>
    </citation>
    <scope>NUCLEOTIDE SEQUENCE [LARGE SCALE GENOMIC DNA]</scope>
</reference>
<feature type="region of interest" description="Disordered" evidence="1">
    <location>
        <begin position="17"/>
        <end position="55"/>
    </location>
</feature>
<dbReference type="PANTHER" id="PTHR33240">
    <property type="entry name" value="OS08G0508500 PROTEIN"/>
    <property type="match status" value="1"/>
</dbReference>
<dbReference type="Proteomes" id="UP001497516">
    <property type="component" value="Chromosome 5"/>
</dbReference>
<evidence type="ECO:0000256" key="1">
    <source>
        <dbReference type="SAM" id="MobiDB-lite"/>
    </source>
</evidence>
<sequence length="722" mass="80791">MQIASMQDSLSQILQLLKTRDDPSEGSRGRTRDEKQKGALPLDIPARTEGGGLEADDPDLNFLEEHLRSTFGKHKSPNVLQNPLSKELFKTPVPPNFSSLGLPTYGGTSDPADHLCAFMLKMQLINATDSDLCRAFPVTFSGQCRTWYTSLPEGIIESFEQFAMLFSTKFASQRRRKLTVSALINCSQRKDEPLAEFYDRWNAIACEIDGISSVVAAGNLRISTTSIELKRTLIKKEATLTTWSDLDQLVRRAILLEEALANDDRGQQGRPRGDASERGDPRRGRRSPDRRSYRNKYTDRDGRRDVLSTDRERGRDRKRGGRKYEASSTQEQHKGKEWCDWHQITTHDTAECREFKATLRHLAPGDLRSKLETRRSRGEHSPDVRDESPSPEQDKTRQTRKERFRSRSRNKVASPLRQSPLYRAPRNEDDGMEIITIAGGRKRPRTEGDRLAQCLHVQRGAPTEVTFQPSELANEENSEDPLVVSFRTAKFKVTRALVDNGSSADILFYSALKGMKKNVQDLQPSNTSLVGFSGTKVRVLGSIILKVTIGEGGVTKTRPVEFHVADCPSAYNEILGCGFLASFEAVASTCHQMLKFPSGSLTGRVRGNPKDAKECYQATIEHLEVDLVDARGDVPRPEAVEGDIAVPLKTVRISTHLANKEAQNCYPFSESFKTSSHGVQKTCLASHAASPSTDSPSNPRQNPYSSGGDTCLWRNKWHSRRR</sequence>
<evidence type="ECO:0000259" key="2">
    <source>
        <dbReference type="Pfam" id="PF03732"/>
    </source>
</evidence>
<organism evidence="3 4">
    <name type="scientific">Linum trigynum</name>
    <dbReference type="NCBI Taxonomy" id="586398"/>
    <lineage>
        <taxon>Eukaryota</taxon>
        <taxon>Viridiplantae</taxon>
        <taxon>Streptophyta</taxon>
        <taxon>Embryophyta</taxon>
        <taxon>Tracheophyta</taxon>
        <taxon>Spermatophyta</taxon>
        <taxon>Magnoliopsida</taxon>
        <taxon>eudicotyledons</taxon>
        <taxon>Gunneridae</taxon>
        <taxon>Pentapetalae</taxon>
        <taxon>rosids</taxon>
        <taxon>fabids</taxon>
        <taxon>Malpighiales</taxon>
        <taxon>Linaceae</taxon>
        <taxon>Linum</taxon>
    </lineage>
</organism>
<feature type="region of interest" description="Disordered" evidence="1">
    <location>
        <begin position="366"/>
        <end position="428"/>
    </location>
</feature>
<dbReference type="InterPro" id="IPR021109">
    <property type="entry name" value="Peptidase_aspartic_dom_sf"/>
</dbReference>
<dbReference type="InterPro" id="IPR005162">
    <property type="entry name" value="Retrotrans_gag_dom"/>
</dbReference>
<feature type="compositionally biased region" description="Basic and acidic residues" evidence="1">
    <location>
        <begin position="18"/>
        <end position="37"/>
    </location>
</feature>
<feature type="compositionally biased region" description="Polar residues" evidence="1">
    <location>
        <begin position="689"/>
        <end position="708"/>
    </location>
</feature>
<protein>
    <recommendedName>
        <fullName evidence="2">Retrotransposon gag domain-containing protein</fullName>
    </recommendedName>
</protein>
<keyword evidence="4" id="KW-1185">Reference proteome</keyword>
<feature type="compositionally biased region" description="Basic and acidic residues" evidence="1">
    <location>
        <begin position="367"/>
        <end position="401"/>
    </location>
</feature>
<feature type="compositionally biased region" description="Basic and acidic residues" evidence="1">
    <location>
        <begin position="262"/>
        <end position="315"/>
    </location>
</feature>
<gene>
    <name evidence="3" type="ORF">LTRI10_LOCUS30823</name>
</gene>
<dbReference type="CDD" id="cd00303">
    <property type="entry name" value="retropepsin_like"/>
    <property type="match status" value="1"/>
</dbReference>
<dbReference type="EMBL" id="OZ034818">
    <property type="protein sequence ID" value="CAL1390011.1"/>
    <property type="molecule type" value="Genomic_DNA"/>
</dbReference>
<feature type="domain" description="Retrotransposon gag" evidence="2">
    <location>
        <begin position="135"/>
        <end position="209"/>
    </location>
</feature>
<accession>A0AAV2EVM5</accession>
<evidence type="ECO:0000313" key="3">
    <source>
        <dbReference type="EMBL" id="CAL1390011.1"/>
    </source>
</evidence>